<dbReference type="InterPro" id="IPR001680">
    <property type="entry name" value="WD40_rpt"/>
</dbReference>
<dbReference type="InParanoid" id="A0A0C3ETL8"/>
<dbReference type="Gene3D" id="2.130.10.10">
    <property type="entry name" value="YVTN repeat-like/Quinoprotein amine dehydrogenase"/>
    <property type="match status" value="2"/>
</dbReference>
<feature type="repeat" description="WD" evidence="3">
    <location>
        <begin position="741"/>
        <end position="782"/>
    </location>
</feature>
<dbReference type="CDD" id="cd00200">
    <property type="entry name" value="WD40"/>
    <property type="match status" value="1"/>
</dbReference>
<dbReference type="InterPro" id="IPR036322">
    <property type="entry name" value="WD40_repeat_dom_sf"/>
</dbReference>
<dbReference type="PANTHER" id="PTHR22847">
    <property type="entry name" value="WD40 REPEAT PROTEIN"/>
    <property type="match status" value="1"/>
</dbReference>
<dbReference type="HOGENOM" id="CLU_000288_6_0_1"/>
<feature type="repeat" description="WD" evidence="3">
    <location>
        <begin position="698"/>
        <end position="739"/>
    </location>
</feature>
<dbReference type="InterPro" id="IPR027417">
    <property type="entry name" value="P-loop_NTPase"/>
</dbReference>
<feature type="repeat" description="WD" evidence="3">
    <location>
        <begin position="662"/>
        <end position="696"/>
    </location>
</feature>
<dbReference type="Proteomes" id="UP000054166">
    <property type="component" value="Unassembled WGS sequence"/>
</dbReference>
<evidence type="ECO:0000256" key="1">
    <source>
        <dbReference type="ARBA" id="ARBA00022574"/>
    </source>
</evidence>
<dbReference type="PROSITE" id="PS50294">
    <property type="entry name" value="WD_REPEATS_REGION"/>
    <property type="match status" value="5"/>
</dbReference>
<evidence type="ECO:0000259" key="4">
    <source>
        <dbReference type="Pfam" id="PF24883"/>
    </source>
</evidence>
<dbReference type="EMBL" id="KN833473">
    <property type="protein sequence ID" value="KIM71121.1"/>
    <property type="molecule type" value="Genomic_DNA"/>
</dbReference>
<evidence type="ECO:0000256" key="3">
    <source>
        <dbReference type="PROSITE-ProRule" id="PRU00221"/>
    </source>
</evidence>
<dbReference type="InterPro" id="IPR015943">
    <property type="entry name" value="WD40/YVTN_repeat-like_dom_sf"/>
</dbReference>
<dbReference type="PROSITE" id="PS00678">
    <property type="entry name" value="WD_REPEATS_1"/>
    <property type="match status" value="4"/>
</dbReference>
<accession>A0A0C3ETL8</accession>
<feature type="repeat" description="WD" evidence="3">
    <location>
        <begin position="613"/>
        <end position="654"/>
    </location>
</feature>
<evidence type="ECO:0000313" key="5">
    <source>
        <dbReference type="EMBL" id="KIM71121.1"/>
    </source>
</evidence>
<name>A0A0C3ETL8_PILCF</name>
<dbReference type="SUPFAM" id="SSF50978">
    <property type="entry name" value="WD40 repeat-like"/>
    <property type="match status" value="1"/>
</dbReference>
<dbReference type="AlphaFoldDB" id="A0A0C3ETL8"/>
<dbReference type="InterPro" id="IPR019775">
    <property type="entry name" value="WD40_repeat_CS"/>
</dbReference>
<evidence type="ECO:0000256" key="2">
    <source>
        <dbReference type="ARBA" id="ARBA00022737"/>
    </source>
</evidence>
<dbReference type="SMART" id="SM00320">
    <property type="entry name" value="WD40"/>
    <property type="match status" value="5"/>
</dbReference>
<reference evidence="5 6" key="1">
    <citation type="submission" date="2014-04" db="EMBL/GenBank/DDBJ databases">
        <authorList>
            <consortium name="DOE Joint Genome Institute"/>
            <person name="Kuo A."/>
            <person name="Tarkka M."/>
            <person name="Buscot F."/>
            <person name="Kohler A."/>
            <person name="Nagy L.G."/>
            <person name="Floudas D."/>
            <person name="Copeland A."/>
            <person name="Barry K.W."/>
            <person name="Cichocki N."/>
            <person name="Veneault-Fourrey C."/>
            <person name="LaButti K."/>
            <person name="Lindquist E.A."/>
            <person name="Lipzen A."/>
            <person name="Lundell T."/>
            <person name="Morin E."/>
            <person name="Murat C."/>
            <person name="Sun H."/>
            <person name="Tunlid A."/>
            <person name="Henrissat B."/>
            <person name="Grigoriev I.V."/>
            <person name="Hibbett D.S."/>
            <person name="Martin F."/>
            <person name="Nordberg H.P."/>
            <person name="Cantor M.N."/>
            <person name="Hua S.X."/>
        </authorList>
    </citation>
    <scope>NUCLEOTIDE SEQUENCE [LARGE SCALE GENOMIC DNA]</scope>
    <source>
        <strain evidence="5 6">F 1598</strain>
    </source>
</reference>
<proteinExistence type="predicted"/>
<keyword evidence="1 3" id="KW-0853">WD repeat</keyword>
<dbReference type="Gene3D" id="3.40.50.300">
    <property type="entry name" value="P-loop containing nucleotide triphosphate hydrolases"/>
    <property type="match status" value="1"/>
</dbReference>
<dbReference type="Pfam" id="PF24883">
    <property type="entry name" value="NPHP3_N"/>
    <property type="match status" value="1"/>
</dbReference>
<dbReference type="InterPro" id="IPR020472">
    <property type="entry name" value="WD40_PAC1"/>
</dbReference>
<keyword evidence="6" id="KW-1185">Reference proteome</keyword>
<dbReference type="OrthoDB" id="163438at2759"/>
<reference evidence="6" key="2">
    <citation type="submission" date="2015-01" db="EMBL/GenBank/DDBJ databases">
        <title>Evolutionary Origins and Diversification of the Mycorrhizal Mutualists.</title>
        <authorList>
            <consortium name="DOE Joint Genome Institute"/>
            <consortium name="Mycorrhizal Genomics Consortium"/>
            <person name="Kohler A."/>
            <person name="Kuo A."/>
            <person name="Nagy L.G."/>
            <person name="Floudas D."/>
            <person name="Copeland A."/>
            <person name="Barry K.W."/>
            <person name="Cichocki N."/>
            <person name="Veneault-Fourrey C."/>
            <person name="LaButti K."/>
            <person name="Lindquist E.A."/>
            <person name="Lipzen A."/>
            <person name="Lundell T."/>
            <person name="Morin E."/>
            <person name="Murat C."/>
            <person name="Riley R."/>
            <person name="Ohm R."/>
            <person name="Sun H."/>
            <person name="Tunlid A."/>
            <person name="Henrissat B."/>
            <person name="Grigoriev I.V."/>
            <person name="Hibbett D.S."/>
            <person name="Martin F."/>
        </authorList>
    </citation>
    <scope>NUCLEOTIDE SEQUENCE [LARGE SCALE GENOMIC DNA]</scope>
    <source>
        <strain evidence="6">F 1598</strain>
    </source>
</reference>
<feature type="repeat" description="WD" evidence="3">
    <location>
        <begin position="570"/>
        <end position="611"/>
    </location>
</feature>
<dbReference type="SUPFAM" id="SSF52540">
    <property type="entry name" value="P-loop containing nucleoside triphosphate hydrolases"/>
    <property type="match status" value="1"/>
</dbReference>
<gene>
    <name evidence="5" type="ORF">PILCRDRAFT_805352</name>
</gene>
<evidence type="ECO:0000313" key="6">
    <source>
        <dbReference type="Proteomes" id="UP000054166"/>
    </source>
</evidence>
<sequence length="802" mass="88842">MDAVSRSECLPDTRQNILKFIIDWLTTPHQSQNVLWLCGLAGSGKSTISTTIAEYFRELGRLGAFMFFDRNNAATNNHSAVIRTLAYKLAYSNPSIKAEVCSQIELDPGIVEAPMHVQVTKLLLEPLSKLTILHTQGPVIIIIDALDECGDPMSRKVLLSLLARDLAKFPRFFRFLVTSRREFDIEGVLSYRPNVVTMELDITDPSNVADISSYLRYHMAAMAENGGFSLPFDWPGEEYIQALVQSSSGLFIWASTAAKFIADGHHPEQRLRVLLRSQSRVDAETALDRLYETALNAAGKWDDTVVEDFRAVLGTIVVGKIPLEDTTLDRILGLSEHRSSTFILSRLRCLLHWSPGQPARTLHPSFADYLSNAHRCGNQPWFIDLPTHHRRLALTCFQQMQAGLRFNICRLDTSYALNRDILDLPTRVNNFIPNHLSYACRFWADHLRGTGFELGVSAQLEEFLHLRFLYWLETLSLTEEMHVASPALQSSAEWATGRAETVATFAMDAIMFVSTFRIAISQSAPHIYLSALPFSPIKSLVASQFCSQFPQGLSIDIGRMTHWPEVLHVLEGHMSGVLSVALSPDGKQIVSSSRDRTIRVWDVDTGGVLTGTFEGHTDVIWSVAFSPDGKHIASGSSDQTIRVWLIETGEIVSEPFQGQSVICSVAFSPDGKKIVSGSDNSYIQVWNVESSENRSVPFKGHTGPVRAVAFTPDGTRIVSGSDDMTIRVWNAERGEVTSGPFEGHVAPISSVAVSFDGRWIVSGSSDRTVRVWNAETGKVVSGPFEGHTGPVTCVAFSHDGRR</sequence>
<dbReference type="Pfam" id="PF00400">
    <property type="entry name" value="WD40"/>
    <property type="match status" value="6"/>
</dbReference>
<organism evidence="5 6">
    <name type="scientific">Piloderma croceum (strain F 1598)</name>
    <dbReference type="NCBI Taxonomy" id="765440"/>
    <lineage>
        <taxon>Eukaryota</taxon>
        <taxon>Fungi</taxon>
        <taxon>Dikarya</taxon>
        <taxon>Basidiomycota</taxon>
        <taxon>Agaricomycotina</taxon>
        <taxon>Agaricomycetes</taxon>
        <taxon>Agaricomycetidae</taxon>
        <taxon>Atheliales</taxon>
        <taxon>Atheliaceae</taxon>
        <taxon>Piloderma</taxon>
    </lineage>
</organism>
<feature type="non-terminal residue" evidence="5">
    <location>
        <position position="802"/>
    </location>
</feature>
<dbReference type="InterPro" id="IPR056884">
    <property type="entry name" value="NPHP3-like_N"/>
</dbReference>
<dbReference type="STRING" id="765440.A0A0C3ETL8"/>
<keyword evidence="2" id="KW-0677">Repeat</keyword>
<protein>
    <recommendedName>
        <fullName evidence="4">Nephrocystin 3-like N-terminal domain-containing protein</fullName>
    </recommendedName>
</protein>
<dbReference type="PROSITE" id="PS50082">
    <property type="entry name" value="WD_REPEATS_2"/>
    <property type="match status" value="5"/>
</dbReference>
<feature type="domain" description="Nephrocystin 3-like N-terminal" evidence="4">
    <location>
        <begin position="22"/>
        <end position="180"/>
    </location>
</feature>
<dbReference type="PRINTS" id="PR00320">
    <property type="entry name" value="GPROTEINBRPT"/>
</dbReference>
<dbReference type="GO" id="GO:1990234">
    <property type="term" value="C:transferase complex"/>
    <property type="evidence" value="ECO:0007669"/>
    <property type="project" value="UniProtKB-ARBA"/>
</dbReference>
<dbReference type="PANTHER" id="PTHR22847:SF637">
    <property type="entry name" value="WD REPEAT DOMAIN 5B"/>
    <property type="match status" value="1"/>
</dbReference>